<dbReference type="EMBL" id="AP023359">
    <property type="protein sequence ID" value="BCJ63460.1"/>
    <property type="molecule type" value="Genomic_DNA"/>
</dbReference>
<evidence type="ECO:0000313" key="2">
    <source>
        <dbReference type="Proteomes" id="UP000680866"/>
    </source>
</evidence>
<dbReference type="AlphaFoldDB" id="A0A810MSK1"/>
<dbReference type="KEGG" id="pry:Prubr_04810"/>
<evidence type="ECO:0000313" key="1">
    <source>
        <dbReference type="EMBL" id="BCJ63460.1"/>
    </source>
</evidence>
<dbReference type="InterPro" id="IPR049249">
    <property type="entry name" value="DUF6882"/>
</dbReference>
<organism evidence="1 2">
    <name type="scientific">Polymorphospora rubra</name>
    <dbReference type="NCBI Taxonomy" id="338584"/>
    <lineage>
        <taxon>Bacteria</taxon>
        <taxon>Bacillati</taxon>
        <taxon>Actinomycetota</taxon>
        <taxon>Actinomycetes</taxon>
        <taxon>Micromonosporales</taxon>
        <taxon>Micromonosporaceae</taxon>
        <taxon>Polymorphospora</taxon>
    </lineage>
</organism>
<keyword evidence="2" id="KW-1185">Reference proteome</keyword>
<dbReference type="RefSeq" id="WP_212821141.1">
    <property type="nucleotide sequence ID" value="NZ_AP023359.1"/>
</dbReference>
<name>A0A810MSK1_9ACTN</name>
<dbReference type="Pfam" id="PF21813">
    <property type="entry name" value="DUF6882"/>
    <property type="match status" value="1"/>
</dbReference>
<protein>
    <submittedName>
        <fullName evidence="1">Uncharacterized protein</fullName>
    </submittedName>
</protein>
<sequence length="233" mass="25506">MPEPLTLDALVDDAAFYSWEHQAHLLDLTEQLGENRFQGDLNTRRLDFVGTGTLSTTLSLLGSTSERLDTWLWGWANPSGFPPEVGALSERVTEFGRQHGIRELADAEVPLTPDLAARLSEAAKVVTRCWTSYSFAAGPGTRLYLLIEGPELALPAPDLPRTVRVIGEAISNGLVRDHRRALLSYAHLRRLRTKADDSSTVRLRLPDGTLTVTFDSLGRIGQMSSTIVGRGAA</sequence>
<reference evidence="1" key="1">
    <citation type="submission" date="2020-08" db="EMBL/GenBank/DDBJ databases">
        <title>Whole genome shotgun sequence of Polymorphospora rubra NBRC 101157.</title>
        <authorList>
            <person name="Komaki H."/>
            <person name="Tamura T."/>
        </authorList>
    </citation>
    <scope>NUCLEOTIDE SEQUENCE</scope>
    <source>
        <strain evidence="1">NBRC 101157</strain>
    </source>
</reference>
<dbReference type="Proteomes" id="UP000680866">
    <property type="component" value="Chromosome"/>
</dbReference>
<proteinExistence type="predicted"/>
<gene>
    <name evidence="1" type="ORF">Prubr_04810</name>
</gene>
<accession>A0A810MSK1</accession>